<feature type="transmembrane region" description="Helical" evidence="8">
    <location>
        <begin position="153"/>
        <end position="171"/>
    </location>
</feature>
<dbReference type="GO" id="GO:0005886">
    <property type="term" value="C:plasma membrane"/>
    <property type="evidence" value="ECO:0007669"/>
    <property type="project" value="UniProtKB-SubCell"/>
</dbReference>
<protein>
    <recommendedName>
        <fullName evidence="11">Chromate ion transporter</fullName>
    </recommendedName>
</protein>
<name>A0A0C3PYX8_9AGAM</name>
<evidence type="ECO:0000256" key="5">
    <source>
        <dbReference type="ARBA" id="ARBA00022989"/>
    </source>
</evidence>
<feature type="transmembrane region" description="Helical" evidence="8">
    <location>
        <begin position="342"/>
        <end position="361"/>
    </location>
</feature>
<dbReference type="OrthoDB" id="2160638at2759"/>
<evidence type="ECO:0000256" key="7">
    <source>
        <dbReference type="SAM" id="MobiDB-lite"/>
    </source>
</evidence>
<dbReference type="EMBL" id="KN823169">
    <property type="protein sequence ID" value="KIO20595.1"/>
    <property type="molecule type" value="Genomic_DNA"/>
</dbReference>
<feature type="transmembrane region" description="Helical" evidence="8">
    <location>
        <begin position="447"/>
        <end position="467"/>
    </location>
</feature>
<evidence type="ECO:0000256" key="2">
    <source>
        <dbReference type="ARBA" id="ARBA00005262"/>
    </source>
</evidence>
<feature type="transmembrane region" description="Helical" evidence="8">
    <location>
        <begin position="117"/>
        <end position="141"/>
    </location>
</feature>
<dbReference type="InterPro" id="IPR003370">
    <property type="entry name" value="Chromate_transpt"/>
</dbReference>
<evidence type="ECO:0000313" key="9">
    <source>
        <dbReference type="EMBL" id="KIO20595.1"/>
    </source>
</evidence>
<feature type="transmembrane region" description="Helical" evidence="8">
    <location>
        <begin position="479"/>
        <end position="498"/>
    </location>
</feature>
<dbReference type="PANTHER" id="PTHR33567">
    <property type="entry name" value="CHROMATE ION TRANSPORTER (EUROFUNG)"/>
    <property type="match status" value="1"/>
</dbReference>
<feature type="transmembrane region" description="Helical" evidence="8">
    <location>
        <begin position="504"/>
        <end position="524"/>
    </location>
</feature>
<keyword evidence="10" id="KW-1185">Reference proteome</keyword>
<dbReference type="HOGENOM" id="CLU_018106_0_2_1"/>
<organism evidence="9 10">
    <name type="scientific">Tulasnella calospora MUT 4182</name>
    <dbReference type="NCBI Taxonomy" id="1051891"/>
    <lineage>
        <taxon>Eukaryota</taxon>
        <taxon>Fungi</taxon>
        <taxon>Dikarya</taxon>
        <taxon>Basidiomycota</taxon>
        <taxon>Agaricomycotina</taxon>
        <taxon>Agaricomycetes</taxon>
        <taxon>Cantharellales</taxon>
        <taxon>Tulasnellaceae</taxon>
        <taxon>Tulasnella</taxon>
    </lineage>
</organism>
<reference evidence="10" key="2">
    <citation type="submission" date="2015-01" db="EMBL/GenBank/DDBJ databases">
        <title>Evolutionary Origins and Diversification of the Mycorrhizal Mutualists.</title>
        <authorList>
            <consortium name="DOE Joint Genome Institute"/>
            <consortium name="Mycorrhizal Genomics Consortium"/>
            <person name="Kohler A."/>
            <person name="Kuo A."/>
            <person name="Nagy L.G."/>
            <person name="Floudas D."/>
            <person name="Copeland A."/>
            <person name="Barry K.W."/>
            <person name="Cichocki N."/>
            <person name="Veneault-Fourrey C."/>
            <person name="LaButti K."/>
            <person name="Lindquist E.A."/>
            <person name="Lipzen A."/>
            <person name="Lundell T."/>
            <person name="Morin E."/>
            <person name="Murat C."/>
            <person name="Riley R."/>
            <person name="Ohm R."/>
            <person name="Sun H."/>
            <person name="Tunlid A."/>
            <person name="Henrissat B."/>
            <person name="Grigoriev I.V."/>
            <person name="Hibbett D.S."/>
            <person name="Martin F."/>
        </authorList>
    </citation>
    <scope>NUCLEOTIDE SEQUENCE [LARGE SCALE GENOMIC DNA]</scope>
    <source>
        <strain evidence="10">MUT 4182</strain>
    </source>
</reference>
<reference evidence="9 10" key="1">
    <citation type="submission" date="2014-04" db="EMBL/GenBank/DDBJ databases">
        <authorList>
            <consortium name="DOE Joint Genome Institute"/>
            <person name="Kuo A."/>
            <person name="Girlanda M."/>
            <person name="Perotto S."/>
            <person name="Kohler A."/>
            <person name="Nagy L.G."/>
            <person name="Floudas D."/>
            <person name="Copeland A."/>
            <person name="Barry K.W."/>
            <person name="Cichocki N."/>
            <person name="Veneault-Fourrey C."/>
            <person name="LaButti K."/>
            <person name="Lindquist E.A."/>
            <person name="Lipzen A."/>
            <person name="Lundell T."/>
            <person name="Morin E."/>
            <person name="Murat C."/>
            <person name="Sun H."/>
            <person name="Tunlid A."/>
            <person name="Henrissat B."/>
            <person name="Grigoriev I.V."/>
            <person name="Hibbett D.S."/>
            <person name="Martin F."/>
            <person name="Nordberg H.P."/>
            <person name="Cantor M.N."/>
            <person name="Hua S.X."/>
        </authorList>
    </citation>
    <scope>NUCLEOTIDE SEQUENCE [LARGE SCALE GENOMIC DNA]</scope>
    <source>
        <strain evidence="9 10">MUT 4182</strain>
    </source>
</reference>
<keyword evidence="4 8" id="KW-0812">Transmembrane</keyword>
<evidence type="ECO:0000256" key="8">
    <source>
        <dbReference type="SAM" id="Phobius"/>
    </source>
</evidence>
<proteinExistence type="inferred from homology"/>
<evidence type="ECO:0000256" key="6">
    <source>
        <dbReference type="ARBA" id="ARBA00023136"/>
    </source>
</evidence>
<feature type="transmembrane region" description="Helical" evidence="8">
    <location>
        <begin position="82"/>
        <end position="105"/>
    </location>
</feature>
<comment type="subcellular location">
    <subcellularLocation>
        <location evidence="1">Cell membrane</location>
        <topology evidence="1">Multi-pass membrane protein</topology>
    </subcellularLocation>
</comment>
<feature type="region of interest" description="Disordered" evidence="7">
    <location>
        <begin position="260"/>
        <end position="294"/>
    </location>
</feature>
<keyword evidence="6 8" id="KW-0472">Membrane</keyword>
<dbReference type="Pfam" id="PF02417">
    <property type="entry name" value="Chromate_transp"/>
    <property type="match status" value="2"/>
</dbReference>
<dbReference type="AlphaFoldDB" id="A0A0C3PYX8"/>
<feature type="transmembrane region" description="Helical" evidence="8">
    <location>
        <begin position="376"/>
        <end position="398"/>
    </location>
</feature>
<dbReference type="STRING" id="1051891.A0A0C3PYX8"/>
<sequence>MNSNHPGYGSNRLWDVVKNYWDLGFTAFGGPPTHFQILHRRFVEKTKWITEEQYKELFALTQALSGPASTKMAFCIALEHSGFIGACIAFLLWSLPGAVGMFGFAQGVASIGDTLPTLVYALLSGLNASTVGIVAVAAFQLSERSITDPLSRVIILFTGGAGMLYKALWYFPLLMIVSGLVTCWWDVGGGHGLAKRAEKRWTRTKGAFRGLVNQPRMPQSDDSGDQPGGLEVELSEIRKESSGDAALTYGLPAVPEAVATSPAVQRSVQGRRASSHSIPLSTPPRSPPSAISELPPRRPLSVPLTVKTGLWILIAFFASFIALLVLRGALRHAPLLLKLYTNMYLAGTIIFGGGPVVIPLLREYVVTEGWVSSRDFLLGLAVIQAFPGPNFNFAVYLAALTAKGAGNPSIVGAILGWVGIFLPGLALATAATSLFPLIRKYKFVSSILRGVNAGAIGLVWTAVYRLWEIGYLTPKATSGTSLGLDPWWVVVALIAFSGNRWFKVPAPVSILFGGVMGIVWWGVVGRRGTAVFTTT</sequence>
<evidence type="ECO:0000256" key="3">
    <source>
        <dbReference type="ARBA" id="ARBA00022475"/>
    </source>
</evidence>
<gene>
    <name evidence="9" type="ORF">M407DRAFT_220222</name>
</gene>
<accession>A0A0C3PYX8</accession>
<evidence type="ECO:0008006" key="11">
    <source>
        <dbReference type="Google" id="ProtNLM"/>
    </source>
</evidence>
<comment type="similarity">
    <text evidence="2">Belongs to the chromate ion transporter (CHR) (TC 2.A.51) family.</text>
</comment>
<evidence type="ECO:0000256" key="4">
    <source>
        <dbReference type="ARBA" id="ARBA00022692"/>
    </source>
</evidence>
<feature type="transmembrane region" description="Helical" evidence="8">
    <location>
        <begin position="310"/>
        <end position="330"/>
    </location>
</feature>
<dbReference type="GO" id="GO:0015109">
    <property type="term" value="F:chromate transmembrane transporter activity"/>
    <property type="evidence" value="ECO:0007669"/>
    <property type="project" value="InterPro"/>
</dbReference>
<dbReference type="Proteomes" id="UP000054248">
    <property type="component" value="Unassembled WGS sequence"/>
</dbReference>
<dbReference type="PANTHER" id="PTHR33567:SF3">
    <property type="entry name" value="CHROMATE ION TRANSPORTER (EUROFUNG)"/>
    <property type="match status" value="1"/>
</dbReference>
<feature type="transmembrane region" description="Helical" evidence="8">
    <location>
        <begin position="410"/>
        <end position="435"/>
    </location>
</feature>
<evidence type="ECO:0000313" key="10">
    <source>
        <dbReference type="Proteomes" id="UP000054248"/>
    </source>
</evidence>
<keyword evidence="3" id="KW-1003">Cell membrane</keyword>
<evidence type="ECO:0000256" key="1">
    <source>
        <dbReference type="ARBA" id="ARBA00004651"/>
    </source>
</evidence>
<keyword evidence="5 8" id="KW-1133">Transmembrane helix</keyword>